<sequence>MIELITTVASVDQAKKLLAAGVDTIYFGEETFGLRLPYSFSRTEQKELVNLAHAAGKKAAIAVNGIMHPEKMKQVPEYLAFVKESGADQIVVGDPGVVYVMMQDEKLATPFVYDGETLVTSARQINFWAKKGAVGAVLAREVPFAEMVEMAPQLTVPAEVLVYGATCIHQSKRPLLQNYYNYTQQDEQTSRERDLFLSEPKKPETHYSIFEDSHGTHIFADNDLDLMKEVDQLAQTGFKTWKLDGLFTDEENFVAVTKLFIAAKTAILAGTWDEAQAMAYDEKLRSFHPEKRGLDTGFYYLDPKAIR</sequence>
<evidence type="ECO:0000313" key="2">
    <source>
        <dbReference type="Proteomes" id="UP000502998"/>
    </source>
</evidence>
<dbReference type="KEGG" id="esg:EsVE80_25620"/>
<dbReference type="PANTHER" id="PTHR30217:SF12">
    <property type="entry name" value="U32 FAMILY PEPTIDASE"/>
    <property type="match status" value="1"/>
</dbReference>
<dbReference type="InterPro" id="IPR051454">
    <property type="entry name" value="RNA/ubiquinone_mod_enzymes"/>
</dbReference>
<dbReference type="AlphaFoldDB" id="A0A679IF42"/>
<protein>
    <submittedName>
        <fullName evidence="1">Peptidase U32</fullName>
    </submittedName>
</protein>
<dbReference type="InterPro" id="IPR001539">
    <property type="entry name" value="Peptidase_U32"/>
</dbReference>
<dbReference type="RefSeq" id="WP_173104059.1">
    <property type="nucleotide sequence ID" value="NZ_AP022822.1"/>
</dbReference>
<evidence type="ECO:0000313" key="1">
    <source>
        <dbReference type="EMBL" id="BCA87039.1"/>
    </source>
</evidence>
<dbReference type="PANTHER" id="PTHR30217">
    <property type="entry name" value="PEPTIDASE U32 FAMILY"/>
    <property type="match status" value="1"/>
</dbReference>
<dbReference type="Pfam" id="PF01136">
    <property type="entry name" value="Peptidase_U32"/>
    <property type="match status" value="1"/>
</dbReference>
<accession>A0A679IF42</accession>
<organism evidence="1 2">
    <name type="scientific">Enterococcus saigonensis</name>
    <dbReference type="NCBI Taxonomy" id="1805431"/>
    <lineage>
        <taxon>Bacteria</taxon>
        <taxon>Bacillati</taxon>
        <taxon>Bacillota</taxon>
        <taxon>Bacilli</taxon>
        <taxon>Lactobacillales</taxon>
        <taxon>Enterococcaceae</taxon>
        <taxon>Enterococcus</taxon>
    </lineage>
</organism>
<keyword evidence="2" id="KW-1185">Reference proteome</keyword>
<proteinExistence type="predicted"/>
<dbReference type="Proteomes" id="UP000502998">
    <property type="component" value="Chromosome"/>
</dbReference>
<dbReference type="EMBL" id="AP022822">
    <property type="protein sequence ID" value="BCA87039.1"/>
    <property type="molecule type" value="Genomic_DNA"/>
</dbReference>
<reference evidence="1 2" key="1">
    <citation type="submission" date="2020-02" db="EMBL/GenBank/DDBJ databases">
        <title>Characterization of vanA genotype vancomycin-resistant Enterococcus saigonensis VE80.</title>
        <authorList>
            <person name="Harada T."/>
            <person name="Motooka D."/>
            <person name="Nakamura S."/>
            <person name="Yamamoto Y."/>
            <person name="Kawahara R."/>
            <person name="Kawatsu K."/>
        </authorList>
    </citation>
    <scope>NUCLEOTIDE SEQUENCE [LARGE SCALE GENOMIC DNA]</scope>
    <source>
        <strain evidence="1 2">VE80</strain>
    </source>
</reference>
<name>A0A679IF42_9ENTE</name>
<gene>
    <name evidence="1" type="ORF">EsVE80_25620</name>
</gene>